<dbReference type="GO" id="GO:0008017">
    <property type="term" value="F:microtubule binding"/>
    <property type="evidence" value="ECO:0007669"/>
    <property type="project" value="TreeGrafter"/>
</dbReference>
<evidence type="ECO:0000256" key="2">
    <source>
        <dbReference type="SAM" id="MobiDB-lite"/>
    </source>
</evidence>
<comment type="caution">
    <text evidence="3">The sequence shown here is derived from an EMBL/GenBank/DDBJ whole genome shotgun (WGS) entry which is preliminary data.</text>
</comment>
<feature type="compositionally biased region" description="Pro residues" evidence="2">
    <location>
        <begin position="42"/>
        <end position="52"/>
    </location>
</feature>
<dbReference type="Proteomes" id="UP000623129">
    <property type="component" value="Unassembled WGS sequence"/>
</dbReference>
<reference evidence="3" key="1">
    <citation type="submission" date="2020-01" db="EMBL/GenBank/DDBJ databases">
        <title>Genome sequence of Kobresia littledalei, the first chromosome-level genome in the family Cyperaceae.</title>
        <authorList>
            <person name="Qu G."/>
        </authorList>
    </citation>
    <scope>NUCLEOTIDE SEQUENCE</scope>
    <source>
        <strain evidence="3">C.B.Clarke</strain>
        <tissue evidence="3">Leaf</tissue>
    </source>
</reference>
<dbReference type="PANTHER" id="PTHR31807">
    <property type="entry name" value="AUGMIN FAMILY MEMBER"/>
    <property type="match status" value="1"/>
</dbReference>
<feature type="region of interest" description="Disordered" evidence="2">
    <location>
        <begin position="113"/>
        <end position="192"/>
    </location>
</feature>
<accession>A0A833VH27</accession>
<dbReference type="PANTHER" id="PTHR31807:SF6">
    <property type="entry name" value="PROTEIN ENDOSPERM DEFECTIVE 1-RELATED"/>
    <property type="match status" value="1"/>
</dbReference>
<keyword evidence="4" id="KW-1185">Reference proteome</keyword>
<dbReference type="OrthoDB" id="542108at2759"/>
<sequence length="483" mass="53171">MATSANPPLPPTPQPPPPSTVARRARRGFREVSSRYLSTPLHPSPSPRPGANPSPRRTPSRSGSEYGSESESEWTDENRRPTPLHQSRSVNGTFYFTSEARPPNNRVVHKLFVEKSDAESRPPEDSRRRPRPGTPSFSPKTRNPVRPKRAPASPRPARPEDDCGSDVETCSVDSCSSGTQSGSFCNSPPITGTNMRNRAGAATDLRSSLSRVESSCRVSNPLVCRSLNSSLSGSQTTGFENDKTMGMETRRVVSGKPPQRPVLGLEVKKLKKGKRAEEEAHSLKLLNNRLIQLKFMNAEAGASTKTKMLGMEKELYGASIGISELRDRVNEKRIQLDCLKREMKLSSILESQMAYLDDWDTVERDQDESLSGVITALQNASVRVPVGSDVKADAIEIKEALSRAIKALEPSSSCLQKFVPMAEEVEKIALDLAKVTTKERESIEECGNLLAVAHNLQVKESSLRSTLIQLKQHSLQAQECENF</sequence>
<organism evidence="3 4">
    <name type="scientific">Carex littledalei</name>
    <dbReference type="NCBI Taxonomy" id="544730"/>
    <lineage>
        <taxon>Eukaryota</taxon>
        <taxon>Viridiplantae</taxon>
        <taxon>Streptophyta</taxon>
        <taxon>Embryophyta</taxon>
        <taxon>Tracheophyta</taxon>
        <taxon>Spermatophyta</taxon>
        <taxon>Magnoliopsida</taxon>
        <taxon>Liliopsida</taxon>
        <taxon>Poales</taxon>
        <taxon>Cyperaceae</taxon>
        <taxon>Cyperoideae</taxon>
        <taxon>Cariceae</taxon>
        <taxon>Carex</taxon>
        <taxon>Carex subgen. Euthyceras</taxon>
    </lineage>
</organism>
<gene>
    <name evidence="3" type="ORF">FCM35_KLT09015</name>
</gene>
<proteinExistence type="inferred from homology"/>
<comment type="similarity">
    <text evidence="1">Belongs to the QWRF family.</text>
</comment>
<feature type="compositionally biased region" description="Polar residues" evidence="2">
    <location>
        <begin position="171"/>
        <end position="192"/>
    </location>
</feature>
<protein>
    <submittedName>
        <fullName evidence="3">Protein ENDOSPERM DEFECTIVE 1-like protein</fullName>
    </submittedName>
</protein>
<evidence type="ECO:0000313" key="3">
    <source>
        <dbReference type="EMBL" id="KAF3325935.1"/>
    </source>
</evidence>
<feature type="compositionally biased region" description="Low complexity" evidence="2">
    <location>
        <begin position="53"/>
        <end position="67"/>
    </location>
</feature>
<name>A0A833VH27_9POAL</name>
<feature type="compositionally biased region" description="Polar residues" evidence="2">
    <location>
        <begin position="84"/>
        <end position="96"/>
    </location>
</feature>
<dbReference type="GO" id="GO:0005880">
    <property type="term" value="C:nuclear microtubule"/>
    <property type="evidence" value="ECO:0007669"/>
    <property type="project" value="TreeGrafter"/>
</dbReference>
<dbReference type="Pfam" id="PF04484">
    <property type="entry name" value="QWRF"/>
    <property type="match status" value="1"/>
</dbReference>
<feature type="compositionally biased region" description="Pro residues" evidence="2">
    <location>
        <begin position="7"/>
        <end position="19"/>
    </location>
</feature>
<dbReference type="InterPro" id="IPR007573">
    <property type="entry name" value="QWRF"/>
</dbReference>
<dbReference type="AlphaFoldDB" id="A0A833VH27"/>
<dbReference type="GO" id="GO:0005737">
    <property type="term" value="C:cytoplasm"/>
    <property type="evidence" value="ECO:0007669"/>
    <property type="project" value="TreeGrafter"/>
</dbReference>
<evidence type="ECO:0000256" key="1">
    <source>
        <dbReference type="ARBA" id="ARBA00010016"/>
    </source>
</evidence>
<dbReference type="EMBL" id="SWLB01000019">
    <property type="protein sequence ID" value="KAF3325935.1"/>
    <property type="molecule type" value="Genomic_DNA"/>
</dbReference>
<evidence type="ECO:0000313" key="4">
    <source>
        <dbReference type="Proteomes" id="UP000623129"/>
    </source>
</evidence>
<feature type="region of interest" description="Disordered" evidence="2">
    <location>
        <begin position="1"/>
        <end position="101"/>
    </location>
</feature>
<dbReference type="GO" id="GO:0051225">
    <property type="term" value="P:spindle assembly"/>
    <property type="evidence" value="ECO:0007669"/>
    <property type="project" value="TreeGrafter"/>
</dbReference>
<feature type="compositionally biased region" description="Basic and acidic residues" evidence="2">
    <location>
        <begin position="113"/>
        <end position="127"/>
    </location>
</feature>